<name>A0AAN7Z343_9MYCE</name>
<feature type="domain" description="DUF7034" evidence="5">
    <location>
        <begin position="821"/>
        <end position="943"/>
    </location>
</feature>
<reference evidence="8 9" key="1">
    <citation type="submission" date="2023-11" db="EMBL/GenBank/DDBJ databases">
        <title>Dfirmibasis_genome.</title>
        <authorList>
            <person name="Edelbroek B."/>
            <person name="Kjellin J."/>
            <person name="Jerlstrom-Hultqvist J."/>
            <person name="Soderbom F."/>
        </authorList>
    </citation>
    <scope>NUCLEOTIDE SEQUENCE [LARGE SCALE GENOMIC DNA]</scope>
    <source>
        <strain evidence="8 9">TNS-C-14</strain>
    </source>
</reference>
<dbReference type="Pfam" id="PF25820">
    <property type="entry name" value="DUF7949"/>
    <property type="match status" value="1"/>
</dbReference>
<dbReference type="InterPro" id="IPR057709">
    <property type="entry name" value="DUF7949"/>
</dbReference>
<dbReference type="PANTHER" id="PTHR31378:SF40">
    <property type="entry name" value="EGF-LIKE DOMAIN-CONTAINING PROTEIN"/>
    <property type="match status" value="1"/>
</dbReference>
<dbReference type="Proteomes" id="UP001344447">
    <property type="component" value="Unassembled WGS sequence"/>
</dbReference>
<feature type="signal peptide" evidence="3">
    <location>
        <begin position="1"/>
        <end position="21"/>
    </location>
</feature>
<comment type="caution">
    <text evidence="8">The sequence shown here is derived from an EMBL/GenBank/DDBJ whole genome shotgun (WGS) entry which is preliminary data.</text>
</comment>
<evidence type="ECO:0000256" key="1">
    <source>
        <dbReference type="SAM" id="MobiDB-lite"/>
    </source>
</evidence>
<proteinExistence type="predicted"/>
<dbReference type="InterPro" id="IPR054484">
    <property type="entry name" value="ComC_SSD"/>
</dbReference>
<keyword evidence="2" id="KW-1133">Transmembrane helix</keyword>
<evidence type="ECO:0000259" key="7">
    <source>
        <dbReference type="Pfam" id="PF25820"/>
    </source>
</evidence>
<keyword evidence="2" id="KW-0472">Membrane</keyword>
<sequence length="1381" mass="153415">MYNYIICFLILFVLNVKQSFSANVNLTDYTNVFSLVNNRMVFPSGACTNTYMIRIDKSDSSISITGWENGITGTLYPYSQGVDNNFSEFYKLLLSVPINTNGNYIIKPILNNSQATINSISVPVLCKAVPGNLNYSKPLINGYPYKSFSGYYTHLAKIDVDQLFPNNNPVYASNITGYGFRMISSSSASNYRYLNSYYMFISLILGDKQLADTISTTTIPIYNQTSYLQFLNPLYSKIQSNPPITISNNTYPPNCNKDLKMKYWHCYNFYEYSLEDSNAYLFQTTQISPNSVFVLNFKVLFDGNVVTYLNVIPSSSTSNNYAFTYYGTRITTIQEFNTSFYNNNLIPNNFGGNPFYDSSYSGVSISWTSPYLGPIVLVNNQFSNIKQTVNYPFGVASVSSNKINYNFEMPTLRYLQNPIGISVFFGLSNNEVFFNKSYSPSDAGRIDNQPPILYYYGYEENGSAFSIVVSVGDANSGVGSISLNLCGVSCYYQFSPINLIQGNIFNGTYRITIPKAIIGVAFATVELTLIDRVGNSKVFKQNDVYNSNLDIIQIVPYLPPLLNSLDFIKDIYFSENDVDVTNSSKTVTMYLKTGPVYKNYSFALATNFRIVFSAQKGNGYFRDETDQAIISNFNSTTNYHEFSIRIPANTFTGPVSYMISPIQFDNVLLYSIFNSSAELRVKSLNSDIMPPLIENFISTGITTIPSTGTQNVSFSFDVIDSINGFNYGIITVISDIDPLGWNFTINSTNNNNQNSYTLNIPVSSSDVAQTYSIAYAWLVDKQGHVSEYPSVTKVSPFMKLDLSSLSVTTSGGKIDCLAVLPTIIDFTVSPLVKTNSGLNKTITFTLTTKAGNGYKISQRHDPIVYLSASNLAVVPSTLSKKQTNDDESVIYYMNATIPFSFGYPDGIGLSVFGIVDECLNTVGFSTNGLKSLSKQYYVNNSVSENPEIQNATYNNGLITINGFRMGYKTSSLIIKFVTSGASSLTVTSFISFSDRLIITDQIKSYGVENKIQLAIQTSDNLISDYYTLVIPADGSLTPSPTSTSTNTPTPKPKQCPGTPPCGGPTKGICALDYTCTCFPPNTGLDCLSITSGSNGTVDPNAPNINFNYEGTYKSLIVVYSLKELDFNGNLVREFIFSNWSFIQNNSDHFQFNTSIEIGNTKTNIIVKIVRYHEYKTINFANSNISIEPNTVKYSIDMDKYNFKSNLNTLQLLISASLETNETSKDICSSSQFGDNGDSSYIQVKIDNVILLGRFLKRSIIDGLISTISQTPINTVDINNSSNSKSFIAMEIPNYRREISLDPNFSVLVDSRPANSDDPNSICSINKKGLTTPQLVGIIVGGAFFLVIFLIIISIVLYRHHTPTRLLYYRFFKRGFSKKNAL</sequence>
<feature type="region of interest" description="Disordered" evidence="1">
    <location>
        <begin position="1037"/>
        <end position="1059"/>
    </location>
</feature>
<evidence type="ECO:0000256" key="3">
    <source>
        <dbReference type="SAM" id="SignalP"/>
    </source>
</evidence>
<evidence type="ECO:0008006" key="10">
    <source>
        <dbReference type="Google" id="ProtNLM"/>
    </source>
</evidence>
<evidence type="ECO:0000259" key="4">
    <source>
        <dbReference type="Pfam" id="PF22933"/>
    </source>
</evidence>
<dbReference type="PANTHER" id="PTHR31378">
    <property type="entry name" value="EGF-LIKE DOMAIN-CONTAINING PROTEIN-RELATED-RELATED"/>
    <property type="match status" value="1"/>
</dbReference>
<keyword evidence="2" id="KW-0812">Transmembrane</keyword>
<feature type="transmembrane region" description="Helical" evidence="2">
    <location>
        <begin position="1334"/>
        <end position="1357"/>
    </location>
</feature>
<gene>
    <name evidence="8" type="ORF">RB653_004160</name>
</gene>
<keyword evidence="3" id="KW-0732">Signal</keyword>
<keyword evidence="9" id="KW-1185">Reference proteome</keyword>
<feature type="domain" description="ComC supersandwich" evidence="4">
    <location>
        <begin position="1092"/>
        <end position="1307"/>
    </location>
</feature>
<organism evidence="8 9">
    <name type="scientific">Dictyostelium firmibasis</name>
    <dbReference type="NCBI Taxonomy" id="79012"/>
    <lineage>
        <taxon>Eukaryota</taxon>
        <taxon>Amoebozoa</taxon>
        <taxon>Evosea</taxon>
        <taxon>Eumycetozoa</taxon>
        <taxon>Dictyostelia</taxon>
        <taxon>Dictyosteliales</taxon>
        <taxon>Dictyosteliaceae</taxon>
        <taxon>Dictyostelium</taxon>
    </lineage>
</organism>
<dbReference type="Pfam" id="PF22933">
    <property type="entry name" value="ComC_SSD"/>
    <property type="match status" value="1"/>
</dbReference>
<feature type="domain" description="DUF7035" evidence="6">
    <location>
        <begin position="687"/>
        <end position="806"/>
    </location>
</feature>
<dbReference type="InterPro" id="IPR055462">
    <property type="entry name" value="DUF7034"/>
</dbReference>
<feature type="compositionally biased region" description="Low complexity" evidence="1">
    <location>
        <begin position="1037"/>
        <end position="1048"/>
    </location>
</feature>
<evidence type="ECO:0000313" key="9">
    <source>
        <dbReference type="Proteomes" id="UP001344447"/>
    </source>
</evidence>
<evidence type="ECO:0000313" key="8">
    <source>
        <dbReference type="EMBL" id="KAK5582575.1"/>
    </source>
</evidence>
<dbReference type="Pfam" id="PF23034">
    <property type="entry name" value="DUF7035"/>
    <property type="match status" value="1"/>
</dbReference>
<dbReference type="InterPro" id="IPR055463">
    <property type="entry name" value="DUF7035"/>
</dbReference>
<evidence type="ECO:0000256" key="2">
    <source>
        <dbReference type="SAM" id="Phobius"/>
    </source>
</evidence>
<evidence type="ECO:0000259" key="6">
    <source>
        <dbReference type="Pfam" id="PF23034"/>
    </source>
</evidence>
<protein>
    <recommendedName>
        <fullName evidence="10">EGF-like domain-containing protein</fullName>
    </recommendedName>
</protein>
<feature type="compositionally biased region" description="Pro residues" evidence="1">
    <location>
        <begin position="1049"/>
        <end position="1059"/>
    </location>
</feature>
<feature type="chain" id="PRO_5042954427" description="EGF-like domain-containing protein" evidence="3">
    <location>
        <begin position="22"/>
        <end position="1381"/>
    </location>
</feature>
<dbReference type="Pfam" id="PF23033">
    <property type="entry name" value="DUF7034"/>
    <property type="match status" value="1"/>
</dbReference>
<accession>A0AAN7Z343</accession>
<dbReference type="EMBL" id="JAVFKY010000001">
    <property type="protein sequence ID" value="KAK5582575.1"/>
    <property type="molecule type" value="Genomic_DNA"/>
</dbReference>
<feature type="domain" description="DUF7949" evidence="7">
    <location>
        <begin position="1055"/>
        <end position="1088"/>
    </location>
</feature>
<evidence type="ECO:0000259" key="5">
    <source>
        <dbReference type="Pfam" id="PF23033"/>
    </source>
</evidence>